<sequence length="375" mass="41255">MSDLAQRLPHKARDFIGVPSNQEPDMQAVLNRTVPTSGALVQFALDMDDTPAASREASAHERIGLALGRDYALHGVTPPIAHLYPQSPLQRGWLAARGRPVRTPASPQVEQWLALRTHAWTRGRHFEDIQLTPHHLAQLDTTHCPITRELLGDDNRSIDRVRDDAGYAAGNLAVMSRRANQAKASRDHQALQAMAASCAAGPITRIGGLAEAEWGRLTVLASFVTPLSHEQAAQIPLRVLPPNRLRLFNPIQALQAFVTRQLATPGWSARLSRLEALLPTDALRADFNRFLLALAPRVLAAAELQEPHEIRWALEDAWALPLVQKRWARFALQLVPEQAEALVERAAAKKLSPVHVQRHHDGTDGWALATGGYAA</sequence>
<evidence type="ECO:0000313" key="2">
    <source>
        <dbReference type="Proteomes" id="UP000197446"/>
    </source>
</evidence>
<evidence type="ECO:0000313" key="1">
    <source>
        <dbReference type="EMBL" id="OWR01919.1"/>
    </source>
</evidence>
<dbReference type="OrthoDB" id="9129493at2"/>
<protein>
    <submittedName>
        <fullName evidence="1">Uncharacterized protein</fullName>
    </submittedName>
</protein>
<comment type="caution">
    <text evidence="1">The sequence shown here is derived from an EMBL/GenBank/DDBJ whole genome shotgun (WGS) entry which is preliminary data.</text>
</comment>
<keyword evidence="2" id="KW-1185">Reference proteome</keyword>
<name>A0A254N0W9_9BURK</name>
<dbReference type="RefSeq" id="WP_088485306.1">
    <property type="nucleotide sequence ID" value="NZ_NISI01000011.1"/>
</dbReference>
<gene>
    <name evidence="1" type="ORF">CDO81_21535</name>
</gene>
<organism evidence="1 2">
    <name type="scientific">Roseateles puraquae</name>
    <dbReference type="NCBI Taxonomy" id="431059"/>
    <lineage>
        <taxon>Bacteria</taxon>
        <taxon>Pseudomonadati</taxon>
        <taxon>Pseudomonadota</taxon>
        <taxon>Betaproteobacteria</taxon>
        <taxon>Burkholderiales</taxon>
        <taxon>Sphaerotilaceae</taxon>
        <taxon>Roseateles</taxon>
    </lineage>
</organism>
<dbReference type="Proteomes" id="UP000197446">
    <property type="component" value="Unassembled WGS sequence"/>
</dbReference>
<dbReference type="AlphaFoldDB" id="A0A254N0W9"/>
<proteinExistence type="predicted"/>
<reference evidence="1 2" key="1">
    <citation type="journal article" date="2007" name="Int. J. Syst. Evol. Microbiol.">
        <title>Description of Pelomonas aquatica sp. nov. and Pelomonas puraquae sp. nov., isolated from industrial and haemodialysis water.</title>
        <authorList>
            <person name="Gomila M."/>
            <person name="Bowien B."/>
            <person name="Falsen E."/>
            <person name="Moore E.R."/>
            <person name="Lalucat J."/>
        </authorList>
    </citation>
    <scope>NUCLEOTIDE SEQUENCE [LARGE SCALE GENOMIC DNA]</scope>
    <source>
        <strain evidence="1 2">CCUG 52769</strain>
    </source>
</reference>
<accession>A0A254N0W9</accession>
<dbReference type="EMBL" id="NISI01000011">
    <property type="protein sequence ID" value="OWR01919.1"/>
    <property type="molecule type" value="Genomic_DNA"/>
</dbReference>